<dbReference type="Pfam" id="PF20378">
    <property type="entry name" value="DUF6673"/>
    <property type="match status" value="1"/>
</dbReference>
<keyword evidence="3" id="KW-1185">Reference proteome</keyword>
<evidence type="ECO:0000313" key="2">
    <source>
        <dbReference type="EMBL" id="SHJ25137.1"/>
    </source>
</evidence>
<dbReference type="STRING" id="1121302.SAMN02745163_01564"/>
<evidence type="ECO:0000259" key="1">
    <source>
        <dbReference type="Pfam" id="PF20378"/>
    </source>
</evidence>
<name>A0A1M6HSL3_9CLOT</name>
<proteinExistence type="predicted"/>
<evidence type="ECO:0000313" key="3">
    <source>
        <dbReference type="Proteomes" id="UP000184310"/>
    </source>
</evidence>
<gene>
    <name evidence="2" type="ORF">SAMN02745163_01564</name>
</gene>
<reference evidence="2 3" key="1">
    <citation type="submission" date="2016-11" db="EMBL/GenBank/DDBJ databases">
        <authorList>
            <person name="Jaros S."/>
            <person name="Januszkiewicz K."/>
            <person name="Wedrychowicz H."/>
        </authorList>
    </citation>
    <scope>NUCLEOTIDE SEQUENCE [LARGE SCALE GENOMIC DNA]</scope>
    <source>
        <strain evidence="2 3">DSM 21758</strain>
    </source>
</reference>
<sequence>MLINSVELEDLDIFDADVAEKCEKVFSKVAEESNKIESSEGNASQIIRKECALIFECFNELFGKGTDKKVFGDKTNILVCMKAFEELIEKVSEQKKELDKVTLKYSPNRAKRRGKA</sequence>
<feature type="domain" description="DUF6673" evidence="1">
    <location>
        <begin position="1"/>
        <end position="115"/>
    </location>
</feature>
<dbReference type="InterPro" id="IPR046655">
    <property type="entry name" value="DUF6673"/>
</dbReference>
<organism evidence="2 3">
    <name type="scientific">Clostridium cavendishii DSM 21758</name>
    <dbReference type="NCBI Taxonomy" id="1121302"/>
    <lineage>
        <taxon>Bacteria</taxon>
        <taxon>Bacillati</taxon>
        <taxon>Bacillota</taxon>
        <taxon>Clostridia</taxon>
        <taxon>Eubacteriales</taxon>
        <taxon>Clostridiaceae</taxon>
        <taxon>Clostridium</taxon>
    </lineage>
</organism>
<dbReference type="RefSeq" id="WP_072986121.1">
    <property type="nucleotide sequence ID" value="NZ_FQZB01000007.1"/>
</dbReference>
<accession>A0A1M6HSL3</accession>
<dbReference type="Proteomes" id="UP000184310">
    <property type="component" value="Unassembled WGS sequence"/>
</dbReference>
<dbReference type="OrthoDB" id="2064118at2"/>
<dbReference type="AlphaFoldDB" id="A0A1M6HSL3"/>
<dbReference type="EMBL" id="FQZB01000007">
    <property type="protein sequence ID" value="SHJ25137.1"/>
    <property type="molecule type" value="Genomic_DNA"/>
</dbReference>
<protein>
    <recommendedName>
        <fullName evidence="1">DUF6673 domain-containing protein</fullName>
    </recommendedName>
</protein>